<dbReference type="GO" id="GO:0016740">
    <property type="term" value="F:transferase activity"/>
    <property type="evidence" value="ECO:0007669"/>
    <property type="project" value="UniProtKB-KW"/>
</dbReference>
<accession>A0A1W1CNK7</accession>
<dbReference type="SUPFAM" id="SSF53448">
    <property type="entry name" value="Nucleotide-diphospho-sugar transferases"/>
    <property type="match status" value="1"/>
</dbReference>
<dbReference type="Gene3D" id="3.90.550.10">
    <property type="entry name" value="Spore Coat Polysaccharide Biosynthesis Protein SpsA, Chain A"/>
    <property type="match status" value="1"/>
</dbReference>
<dbReference type="AlphaFoldDB" id="A0A1W1CNK7"/>
<keyword evidence="1" id="KW-0808">Transferase</keyword>
<dbReference type="InterPro" id="IPR029044">
    <property type="entry name" value="Nucleotide-diphossugar_trans"/>
</dbReference>
<organism evidence="1">
    <name type="scientific">hydrothermal vent metagenome</name>
    <dbReference type="NCBI Taxonomy" id="652676"/>
    <lineage>
        <taxon>unclassified sequences</taxon>
        <taxon>metagenomes</taxon>
        <taxon>ecological metagenomes</taxon>
    </lineage>
</organism>
<reference evidence="1" key="1">
    <citation type="submission" date="2016-10" db="EMBL/GenBank/DDBJ databases">
        <authorList>
            <person name="de Groot N.N."/>
        </authorList>
    </citation>
    <scope>NUCLEOTIDE SEQUENCE</scope>
</reference>
<name>A0A1W1CNK7_9ZZZZ</name>
<gene>
    <name evidence="1" type="ORF">MNB_SM-4-207</name>
</gene>
<dbReference type="EMBL" id="FPHF01000095">
    <property type="protein sequence ID" value="SFV67293.1"/>
    <property type="molecule type" value="Genomic_DNA"/>
</dbReference>
<sequence length="189" mass="22333">MDSDDEWINTKLQEQVSFHQKNSDAFVSYTGEIWLRDTLNVKIPKKFRKIGKDAFVENLSFCNIAPSSVLIHKSIFESIGLFDEGLEVCEDYDLWLRIMIENKIALVDKKLIKKYAGHEDQLSFKYWGMDRFRVFTLEKLLKDENKISDEKIQMIKKELLKKYTLLLKGAIKHDREEDIEIYEGKIAQF</sequence>
<evidence type="ECO:0000313" key="1">
    <source>
        <dbReference type="EMBL" id="SFV67293.1"/>
    </source>
</evidence>
<protein>
    <submittedName>
        <fullName evidence="1">Glycosyl transferase, family 2</fullName>
    </submittedName>
</protein>
<proteinExistence type="predicted"/>